<name>A0A6A4RPH2_SCOMX</name>
<feature type="region of interest" description="Disordered" evidence="8">
    <location>
        <begin position="160"/>
        <end position="190"/>
    </location>
</feature>
<dbReference type="FunFam" id="1.20.5.500:FF:000003">
    <property type="entry name" value="ATPase inhibitor B, mitochondrial"/>
    <property type="match status" value="1"/>
</dbReference>
<proteinExistence type="inferred from homology"/>
<evidence type="ECO:0000256" key="1">
    <source>
        <dbReference type="ARBA" id="ARBA00004173"/>
    </source>
</evidence>
<evidence type="ECO:0000256" key="5">
    <source>
        <dbReference type="ARBA" id="ARBA00023128"/>
    </source>
</evidence>
<feature type="compositionally biased region" description="Basic and acidic residues" evidence="8">
    <location>
        <begin position="160"/>
        <end position="178"/>
    </location>
</feature>
<protein>
    <submittedName>
        <fullName evidence="9">Uncharacterized protein</fullName>
    </submittedName>
</protein>
<evidence type="ECO:0000313" key="10">
    <source>
        <dbReference type="Proteomes" id="UP000438429"/>
    </source>
</evidence>
<gene>
    <name evidence="9" type="ORF">F2P81_023268</name>
</gene>
<comment type="caution">
    <text evidence="9">The sequence shown here is derived from an EMBL/GenBank/DDBJ whole genome shotgun (WGS) entry which is preliminary data.</text>
</comment>
<dbReference type="SUPFAM" id="SSF64602">
    <property type="entry name" value="F1 ATPase inhibitor, IF1, C-terminal domain"/>
    <property type="match status" value="1"/>
</dbReference>
<dbReference type="EMBL" id="VEVO01000021">
    <property type="protein sequence ID" value="KAF0024466.1"/>
    <property type="molecule type" value="Genomic_DNA"/>
</dbReference>
<reference evidence="9 10" key="1">
    <citation type="submission" date="2019-06" db="EMBL/GenBank/DDBJ databases">
        <title>Draft genomes of female and male turbot (Scophthalmus maximus).</title>
        <authorList>
            <person name="Xu H."/>
            <person name="Xu X.-W."/>
            <person name="Shao C."/>
            <person name="Chen S."/>
        </authorList>
    </citation>
    <scope>NUCLEOTIDE SEQUENCE [LARGE SCALE GENOMIC DNA]</scope>
    <source>
        <strain evidence="9">Ysfricsl-2016a</strain>
        <tissue evidence="9">Blood</tissue>
    </source>
</reference>
<sequence>MSVLLIFLQLNHGEKCHDIRTARPPCFFGRSDRKTLWLLRYQPGSHPERDKAREEKGPVPRLESNALSLFDGHTRILALHQRNRSREQDAERLKPLACVAVVAVSDDTISIECQYTLYVKQSQSTQVSAVARIPFPMATLEKARQKEKEQMEALRKHHAEEIEHHKKEIERLGKEIDRHKGKIRKLKHDD</sequence>
<evidence type="ECO:0000256" key="2">
    <source>
        <dbReference type="ARBA" id="ARBA00010901"/>
    </source>
</evidence>
<comment type="subunit">
    <text evidence="6">Homodimer; represents the active form and is present at a pH value below 6.5. Homotetramer; represents the inactive form and is present at a pH value above 7.0.</text>
</comment>
<dbReference type="GO" id="GO:0005739">
    <property type="term" value="C:mitochondrion"/>
    <property type="evidence" value="ECO:0007669"/>
    <property type="project" value="UniProtKB-SubCell"/>
</dbReference>
<comment type="similarity">
    <text evidence="2">Belongs to the ATPase inhibitor family.</text>
</comment>
<evidence type="ECO:0000256" key="6">
    <source>
        <dbReference type="ARBA" id="ARBA00026043"/>
    </source>
</evidence>
<comment type="function">
    <text evidence="7">Endogenous F(1)F(o)-ATPase inhibitor limiting ATP depletion when the mitochondrial membrane potential falls below a threshold and the F(1)F(o)-ATP synthase starts hydrolyzing ATP to pump protons out of the mitochondrial matrix. Required to avoid the consumption of cellular ATP when the F(1)F(o)-ATP synthase enzyme acts as an ATP hydrolase. Indirectly acts as a regulator of heme synthesis in erythroid tissues: regulates heme synthesis by modulating the mitochondrial pH and redox potential, allowing FECH to efficiently catalyze the incorporation of iron into protoporphyrin IX to produce heme.</text>
</comment>
<evidence type="ECO:0000256" key="3">
    <source>
        <dbReference type="ARBA" id="ARBA00022946"/>
    </source>
</evidence>
<keyword evidence="5" id="KW-0496">Mitochondrion</keyword>
<comment type="subcellular location">
    <subcellularLocation>
        <location evidence="1">Mitochondrion</location>
    </subcellularLocation>
</comment>
<dbReference type="Proteomes" id="UP000438429">
    <property type="component" value="Unassembled WGS sequence"/>
</dbReference>
<organism evidence="9 10">
    <name type="scientific">Scophthalmus maximus</name>
    <name type="common">Turbot</name>
    <name type="synonym">Psetta maxima</name>
    <dbReference type="NCBI Taxonomy" id="52904"/>
    <lineage>
        <taxon>Eukaryota</taxon>
        <taxon>Metazoa</taxon>
        <taxon>Chordata</taxon>
        <taxon>Craniata</taxon>
        <taxon>Vertebrata</taxon>
        <taxon>Euteleostomi</taxon>
        <taxon>Actinopterygii</taxon>
        <taxon>Neopterygii</taxon>
        <taxon>Teleostei</taxon>
        <taxon>Neoteleostei</taxon>
        <taxon>Acanthomorphata</taxon>
        <taxon>Carangaria</taxon>
        <taxon>Pleuronectiformes</taxon>
        <taxon>Pleuronectoidei</taxon>
        <taxon>Scophthalmidae</taxon>
        <taxon>Scophthalmus</taxon>
    </lineage>
</organism>
<evidence type="ECO:0000256" key="4">
    <source>
        <dbReference type="ARBA" id="ARBA00023054"/>
    </source>
</evidence>
<evidence type="ECO:0000313" key="9">
    <source>
        <dbReference type="EMBL" id="KAF0024466.1"/>
    </source>
</evidence>
<evidence type="ECO:0000256" key="7">
    <source>
        <dbReference type="ARBA" id="ARBA00046200"/>
    </source>
</evidence>
<accession>A0A6A4RPH2</accession>
<keyword evidence="4" id="KW-0175">Coiled coil</keyword>
<dbReference type="AlphaFoldDB" id="A0A6A4RPH2"/>
<evidence type="ECO:0000256" key="8">
    <source>
        <dbReference type="SAM" id="MobiDB-lite"/>
    </source>
</evidence>
<feature type="compositionally biased region" description="Basic residues" evidence="8">
    <location>
        <begin position="179"/>
        <end position="190"/>
    </location>
</feature>
<keyword evidence="3" id="KW-0809">Transit peptide</keyword>
<dbReference type="Gene3D" id="1.20.5.500">
    <property type="entry name" value="Single helix bin"/>
    <property type="match status" value="1"/>
</dbReference>